<comment type="cofactor">
    <cofactor evidence="1">
        <name>Zn(2+)</name>
        <dbReference type="ChEBI" id="CHEBI:29105"/>
    </cofactor>
    <text evidence="1">Binds 1 zinc ion.</text>
</comment>
<gene>
    <name evidence="2" type="primary">pepF1_1</name>
    <name evidence="2" type="ORF">CB4_02085</name>
</gene>
<sequence>MKQRTIQTISAVMLALTSISVPPIIPMQTAYAAETTAPSYQARDEIPALYKWKLEHVYASRSTWEADVKKVEEMAGVIASYQGKLASSPQEMKRVLDQYVTMARLRDKVALYAGAGLDVHTANASLQALSDRASNMNRLVGEKTAWMTPEIVAISDERMQKLLASSDLAPYRLFLEDVRRSKPHILSRDMERLLAQTSPLAGTAESVYSMLAKDIKFPSIKNEAGKEVPLTRSNYVSYLESSNQSVRRAAFQAYYRTLQGFQDTFAQTLAGQVKVHNAYAKARHYDSALAASLAPNNIPVKVYDELIATVHENLPLLHRYVALKKKMLGVQELHMYDMYTPTVPHKERYIPYDEAKQIVLEGLTVLGEDYTTVLAQAFGDGWIDVYSTADKRSGAYQIGAYDTHPYVLLNYQGTADDVSTIAHELGHAMQTYYSNKKQPYITSGYPIFTAEVASTLNEQLLFKSRYAKAQTKEEKMILLNGYLDNFRNTLFRQAQFAEFEKLLHEKEQAGESLNAEAIKKLYVDLNQKYYGAAVVNDPEIAMEWARIPHLYYNFYVYQYATSFAASAALAGQIEKEGAVAVERIRTKFLEAGSSAPPLEILKAAGVDMSTAQPVREAMKQFERALTEMEELAAQK</sequence>
<dbReference type="Proteomes" id="UP000217696">
    <property type="component" value="Chromosome"/>
</dbReference>
<comment type="function">
    <text evidence="1">Has oligopeptidase activity and degrades a variety of small bioactive peptides.</text>
</comment>
<dbReference type="KEGG" id="asoc:CB4_02085"/>
<dbReference type="InterPro" id="IPR045090">
    <property type="entry name" value="Pept_M3A_M3B"/>
</dbReference>
<dbReference type="EMBL" id="AP017312">
    <property type="protein sequence ID" value="BAU27911.1"/>
    <property type="molecule type" value="Genomic_DNA"/>
</dbReference>
<accession>A0A0U5BCK1</accession>
<evidence type="ECO:0000256" key="1">
    <source>
        <dbReference type="RuleBase" id="RU368091"/>
    </source>
</evidence>
<dbReference type="EC" id="3.4.24.-" evidence="1"/>
<dbReference type="AlphaFoldDB" id="A0A0U5BCK1"/>
<dbReference type="GO" id="GO:0006518">
    <property type="term" value="P:peptide metabolic process"/>
    <property type="evidence" value="ECO:0007669"/>
    <property type="project" value="TreeGrafter"/>
</dbReference>
<keyword evidence="1" id="KW-0645">Protease</keyword>
<keyword evidence="1 2" id="KW-0378">Hydrolase</keyword>
<dbReference type="InterPro" id="IPR001567">
    <property type="entry name" value="Pept_M3A_M3B_dom"/>
</dbReference>
<dbReference type="InterPro" id="IPR004438">
    <property type="entry name" value="Peptidase_M3B"/>
</dbReference>
<dbReference type="Pfam" id="PF01432">
    <property type="entry name" value="Peptidase_M3"/>
    <property type="match status" value="1"/>
</dbReference>
<dbReference type="GO" id="GO:0004222">
    <property type="term" value="F:metalloendopeptidase activity"/>
    <property type="evidence" value="ECO:0007669"/>
    <property type="project" value="UniProtKB-UniRule"/>
</dbReference>
<organism evidence="2 3">
    <name type="scientific">Aneurinibacillus soli</name>
    <dbReference type="NCBI Taxonomy" id="1500254"/>
    <lineage>
        <taxon>Bacteria</taxon>
        <taxon>Bacillati</taxon>
        <taxon>Bacillota</taxon>
        <taxon>Bacilli</taxon>
        <taxon>Bacillales</taxon>
        <taxon>Paenibacillaceae</taxon>
        <taxon>Aneurinibacillus group</taxon>
        <taxon>Aneurinibacillus</taxon>
    </lineage>
</organism>
<evidence type="ECO:0000313" key="3">
    <source>
        <dbReference type="Proteomes" id="UP000217696"/>
    </source>
</evidence>
<keyword evidence="3" id="KW-1185">Reference proteome</keyword>
<comment type="similarity">
    <text evidence="1">Belongs to the peptidase M3B family.</text>
</comment>
<dbReference type="Gene3D" id="1.20.140.70">
    <property type="entry name" value="Oligopeptidase f, N-terminal domain"/>
    <property type="match status" value="1"/>
</dbReference>
<dbReference type="Pfam" id="PF08439">
    <property type="entry name" value="Peptidase_M3_N"/>
    <property type="match status" value="1"/>
</dbReference>
<protein>
    <recommendedName>
        <fullName evidence="1">Oligopeptidase F</fullName>
        <ecNumber evidence="1">3.4.24.-</ecNumber>
    </recommendedName>
</protein>
<name>A0A0U5BCK1_9BACL</name>
<reference evidence="2 3" key="1">
    <citation type="submission" date="2015-12" db="EMBL/GenBank/DDBJ databases">
        <title>Genome sequence of Aneurinibacillus soli.</title>
        <authorList>
            <person name="Lee J.S."/>
            <person name="Lee K.C."/>
            <person name="Kim K.K."/>
            <person name="Lee B.W."/>
        </authorList>
    </citation>
    <scope>NUCLEOTIDE SEQUENCE [LARGE SCALE GENOMIC DNA]</scope>
    <source>
        <strain evidence="2 3">CB4</strain>
    </source>
</reference>
<keyword evidence="1" id="KW-0479">Metal-binding</keyword>
<dbReference type="Gene3D" id="1.10.287.830">
    <property type="entry name" value="putative peptidase helix hairpin domain like"/>
    <property type="match status" value="1"/>
</dbReference>
<dbReference type="OrthoDB" id="9766487at2"/>
<keyword evidence="1" id="KW-0482">Metalloprotease</keyword>
<dbReference type="InterPro" id="IPR013647">
    <property type="entry name" value="OligopepF_N_dom"/>
</dbReference>
<dbReference type="PANTHER" id="PTHR11804:SF84">
    <property type="entry name" value="SACCHAROLYSIN"/>
    <property type="match status" value="1"/>
</dbReference>
<dbReference type="InterPro" id="IPR042088">
    <property type="entry name" value="OligoPept_F_C"/>
</dbReference>
<dbReference type="RefSeq" id="WP_096465620.1">
    <property type="nucleotide sequence ID" value="NZ_AP017312.1"/>
</dbReference>
<dbReference type="PANTHER" id="PTHR11804">
    <property type="entry name" value="PROTEASE M3 THIMET OLIGOPEPTIDASE-RELATED"/>
    <property type="match status" value="1"/>
</dbReference>
<evidence type="ECO:0000313" key="2">
    <source>
        <dbReference type="EMBL" id="BAU27911.1"/>
    </source>
</evidence>
<keyword evidence="1" id="KW-0862">Zinc</keyword>
<dbReference type="CDD" id="cd09608">
    <property type="entry name" value="M3B_PepF"/>
    <property type="match status" value="1"/>
</dbReference>
<dbReference type="GO" id="GO:0006508">
    <property type="term" value="P:proteolysis"/>
    <property type="evidence" value="ECO:0007669"/>
    <property type="project" value="UniProtKB-KW"/>
</dbReference>
<dbReference type="NCBIfam" id="TIGR00181">
    <property type="entry name" value="pepF"/>
    <property type="match status" value="1"/>
</dbReference>
<dbReference type="SUPFAM" id="SSF55486">
    <property type="entry name" value="Metalloproteases ('zincins'), catalytic domain"/>
    <property type="match status" value="1"/>
</dbReference>
<dbReference type="Gene3D" id="1.10.1370.20">
    <property type="entry name" value="Oligoendopeptidase f, C-terminal domain"/>
    <property type="match status" value="1"/>
</dbReference>
<dbReference type="GO" id="GO:0046872">
    <property type="term" value="F:metal ion binding"/>
    <property type="evidence" value="ECO:0007669"/>
    <property type="project" value="UniProtKB-UniRule"/>
</dbReference>
<proteinExistence type="inferred from homology"/>